<evidence type="ECO:0000313" key="1">
    <source>
        <dbReference type="EMBL" id="SFB99884.1"/>
    </source>
</evidence>
<gene>
    <name evidence="1" type="ORF">SAMN05660453_0797</name>
</gene>
<dbReference type="EMBL" id="FOLI01000003">
    <property type="protein sequence ID" value="SFB99884.1"/>
    <property type="molecule type" value="Genomic_DNA"/>
</dbReference>
<accession>A0A1I1FKP0</accession>
<proteinExistence type="predicted"/>
<evidence type="ECO:0008006" key="3">
    <source>
        <dbReference type="Google" id="ProtNLM"/>
    </source>
</evidence>
<organism evidence="1 2">
    <name type="scientific">Fructobacillus durionis</name>
    <dbReference type="NCBI Taxonomy" id="283737"/>
    <lineage>
        <taxon>Bacteria</taxon>
        <taxon>Bacillati</taxon>
        <taxon>Bacillota</taxon>
        <taxon>Bacilli</taxon>
        <taxon>Lactobacillales</taxon>
        <taxon>Lactobacillaceae</taxon>
        <taxon>Fructobacillus</taxon>
    </lineage>
</organism>
<reference evidence="1 2" key="1">
    <citation type="submission" date="2016-10" db="EMBL/GenBank/DDBJ databases">
        <authorList>
            <person name="de Groot N.N."/>
        </authorList>
    </citation>
    <scope>NUCLEOTIDE SEQUENCE [LARGE SCALE GENOMIC DNA]</scope>
    <source>
        <strain evidence="1 2">DSM 19113</strain>
    </source>
</reference>
<evidence type="ECO:0000313" key="2">
    <source>
        <dbReference type="Proteomes" id="UP000199376"/>
    </source>
</evidence>
<sequence length="100" mass="11607">MSLNPTERVNTIRELNENFQLLDWPVEKVAEALQTSPKHLEDVLQLKTAFIEEPWILKNFLEKQLLVEGKKPVAFSKLTGDPSQYWFLNQSRIEAGRLAK</sequence>
<dbReference type="InterPro" id="IPR018757">
    <property type="entry name" value="DUF2316"/>
</dbReference>
<dbReference type="STRING" id="283737.SAMN05660453_0797"/>
<protein>
    <recommendedName>
        <fullName evidence="3">DUF2316 family protein</fullName>
    </recommendedName>
</protein>
<dbReference type="RefSeq" id="WP_091502292.1">
    <property type="nucleotide sequence ID" value="NZ_FOLI01000003.1"/>
</dbReference>
<dbReference type="Pfam" id="PF10078">
    <property type="entry name" value="DUF2316"/>
    <property type="match status" value="1"/>
</dbReference>
<dbReference type="Proteomes" id="UP000199376">
    <property type="component" value="Unassembled WGS sequence"/>
</dbReference>
<dbReference type="OrthoDB" id="3233189at2"/>
<keyword evidence="2" id="KW-1185">Reference proteome</keyword>
<dbReference type="AlphaFoldDB" id="A0A1I1FKP0"/>
<name>A0A1I1FKP0_9LACO</name>